<evidence type="ECO:0000256" key="5">
    <source>
        <dbReference type="ARBA" id="ARBA00022692"/>
    </source>
</evidence>
<dbReference type="InterPro" id="IPR004014">
    <property type="entry name" value="ATPase_P-typ_cation-transptr_N"/>
</dbReference>
<dbReference type="SUPFAM" id="SSF81660">
    <property type="entry name" value="Metal cation-transporting ATPase, ATP-binding domain N"/>
    <property type="match status" value="1"/>
</dbReference>
<evidence type="ECO:0000256" key="7">
    <source>
        <dbReference type="ARBA" id="ARBA00022840"/>
    </source>
</evidence>
<dbReference type="Gene3D" id="3.40.1110.10">
    <property type="entry name" value="Calcium-transporting ATPase, cytoplasmic domain N"/>
    <property type="match status" value="1"/>
</dbReference>
<dbReference type="GO" id="GO:1902600">
    <property type="term" value="P:proton transmembrane transport"/>
    <property type="evidence" value="ECO:0007669"/>
    <property type="project" value="TreeGrafter"/>
</dbReference>
<dbReference type="AlphaFoldDB" id="A0A0G1WI73"/>
<feature type="transmembrane region" description="Helical" evidence="12">
    <location>
        <begin position="825"/>
        <end position="849"/>
    </location>
</feature>
<dbReference type="SFLD" id="SFLDF00027">
    <property type="entry name" value="p-type_atpase"/>
    <property type="match status" value="1"/>
</dbReference>
<feature type="transmembrane region" description="Helical" evidence="12">
    <location>
        <begin position="801"/>
        <end position="819"/>
    </location>
</feature>
<dbReference type="InterPro" id="IPR059000">
    <property type="entry name" value="ATPase_P-type_domA"/>
</dbReference>
<dbReference type="PRINTS" id="PR00120">
    <property type="entry name" value="HATPASE"/>
</dbReference>
<dbReference type="InterPro" id="IPR023298">
    <property type="entry name" value="ATPase_P-typ_TM_dom_sf"/>
</dbReference>
<dbReference type="Proteomes" id="UP000034057">
    <property type="component" value="Unassembled WGS sequence"/>
</dbReference>
<evidence type="ECO:0000256" key="9">
    <source>
        <dbReference type="ARBA" id="ARBA00022967"/>
    </source>
</evidence>
<dbReference type="PANTHER" id="PTHR43294">
    <property type="entry name" value="SODIUM/POTASSIUM-TRANSPORTING ATPASE SUBUNIT ALPHA"/>
    <property type="match status" value="1"/>
</dbReference>
<keyword evidence="8" id="KW-0460">Magnesium</keyword>
<keyword evidence="7" id="KW-0067">ATP-binding</keyword>
<dbReference type="InterPro" id="IPR036412">
    <property type="entry name" value="HAD-like_sf"/>
</dbReference>
<evidence type="ECO:0000256" key="11">
    <source>
        <dbReference type="ARBA" id="ARBA00023136"/>
    </source>
</evidence>
<protein>
    <submittedName>
        <fullName evidence="14">ATPase</fullName>
    </submittedName>
</protein>
<evidence type="ECO:0000313" key="15">
    <source>
        <dbReference type="Proteomes" id="UP000034057"/>
    </source>
</evidence>
<evidence type="ECO:0000256" key="1">
    <source>
        <dbReference type="ARBA" id="ARBA00004651"/>
    </source>
</evidence>
<dbReference type="Gene3D" id="1.20.1110.10">
    <property type="entry name" value="Calcium-transporting ATPase, transmembrane domain"/>
    <property type="match status" value="3"/>
</dbReference>
<keyword evidence="10 12" id="KW-1133">Transmembrane helix</keyword>
<keyword evidence="4" id="KW-0597">Phosphoprotein</keyword>
<dbReference type="InterPro" id="IPR008250">
    <property type="entry name" value="ATPase_P-typ_transduc_dom_A_sf"/>
</dbReference>
<dbReference type="SFLD" id="SFLDG00002">
    <property type="entry name" value="C1.7:_P-type_atpase_like"/>
    <property type="match status" value="1"/>
</dbReference>
<evidence type="ECO:0000256" key="4">
    <source>
        <dbReference type="ARBA" id="ARBA00022553"/>
    </source>
</evidence>
<organism evidence="14 15">
    <name type="scientific">Candidatus Kaiserbacteria bacterium GW2011_GWA1_50_28</name>
    <dbReference type="NCBI Taxonomy" id="1618668"/>
    <lineage>
        <taxon>Bacteria</taxon>
        <taxon>Candidatus Kaiseribacteriota</taxon>
    </lineage>
</organism>
<dbReference type="GO" id="GO:0005886">
    <property type="term" value="C:plasma membrane"/>
    <property type="evidence" value="ECO:0007669"/>
    <property type="project" value="UniProtKB-SubCell"/>
</dbReference>
<feature type="transmembrane region" description="Helical" evidence="12">
    <location>
        <begin position="240"/>
        <end position="262"/>
    </location>
</feature>
<evidence type="ECO:0000256" key="6">
    <source>
        <dbReference type="ARBA" id="ARBA00022741"/>
    </source>
</evidence>
<keyword evidence="6" id="KW-0547">Nucleotide-binding</keyword>
<keyword evidence="3" id="KW-1003">Cell membrane</keyword>
<gene>
    <name evidence="14" type="ORF">UY59_C0004G0001</name>
</gene>
<evidence type="ECO:0000259" key="13">
    <source>
        <dbReference type="SMART" id="SM00831"/>
    </source>
</evidence>
<dbReference type="Pfam" id="PF13246">
    <property type="entry name" value="Cation_ATPase"/>
    <property type="match status" value="1"/>
</dbReference>
<dbReference type="InterPro" id="IPR006068">
    <property type="entry name" value="ATPase_P-typ_cation-transptr_C"/>
</dbReference>
<name>A0A0G1WI73_9BACT</name>
<proteinExistence type="inferred from homology"/>
<dbReference type="InterPro" id="IPR023214">
    <property type="entry name" value="HAD_sf"/>
</dbReference>
<comment type="subcellular location">
    <subcellularLocation>
        <location evidence="1">Cell membrane</location>
        <topology evidence="1">Multi-pass membrane protein</topology>
    </subcellularLocation>
</comment>
<evidence type="ECO:0000256" key="10">
    <source>
        <dbReference type="ARBA" id="ARBA00022989"/>
    </source>
</evidence>
<sequence length="874" mass="95241">MLDAWHTQEIKEVFHALDTSEKGLHTDEAARRLKDSGLNVLPEAKAENLALLFLRQFKSPLIYVLLGAGAIVFAMGQIADGAIIVAVLILNSIVGTVQEGRAQNTIRALKTFVETNAEVVRGDKEFIVPDKEVVEGDIVILQEGEKIPADARIILSHSLTVDEASLTGESVPVAKSSEPLFEPNLSPSEQVNMVFKGTYIVAGNGKAVVVATGSRTVIGRIAEEVAGSVAEIPLATNIRYLSRLIIIVVFGVSAFLFVFGMAAGYSAERMFTTAVAKNALVKRLQAVEALGQARVIAIDKTGTLTKNEIIVEKAYVGGKLYDISGVGYEPKGEVRIAGVLVAPTEHLGLMRLGEIAASTANARAMFSEELSRWRVAGDPTEAALQVFGQKLGFHKDDVEKNTPLLSELPFDSSVKYHAVLRQAHDKNVLMVAGAPEIILAYCDTVYRDDFPHSLLEQERTELESRFLKLSEKGLRTVALAEKYHSGDLLSTDDVRGLTFVGFLGMKDGLRPEVPDAMRKALDAGVKVVMITGDHKVTALAIASEAGIFHDGEDVITGDEMNELSDYQLTERIGNISVFARMTPEHKLRIIKAYKSTGLIIAMTGDGVNDAPSLVAADLGVAMGGIGTEVAKEASDIVLLDDNFGSIVSAIEEGRGIYKAIKKVILYLFSTNASEIFVLIGALLLALPLPLLPSQIIWLNFVTDPFLDVSLAMEPKEKGLLKGTFEHPRKYLIDALMAHRIPLMAVTMAAGTLYLFSLYGDNLTKALTISLTTLAVFQWFNAWNCRSESESLFTMNPFSNRFLVGATFIVICLQLLAVYLPPLQKVLYTSALTLSEWILIVSIAFSVIVVEEIRKFYMRRRVRLGKSDKLMSYAA</sequence>
<dbReference type="Pfam" id="PF00690">
    <property type="entry name" value="Cation_ATPase_N"/>
    <property type="match status" value="1"/>
</dbReference>
<comment type="similarity">
    <text evidence="2">Belongs to the cation transport ATPase (P-type) (TC 3.A.3) family. Type IIA subfamily.</text>
</comment>
<evidence type="ECO:0000256" key="3">
    <source>
        <dbReference type="ARBA" id="ARBA00022475"/>
    </source>
</evidence>
<comment type="caution">
    <text evidence="14">The sequence shown here is derived from an EMBL/GenBank/DDBJ whole genome shotgun (WGS) entry which is preliminary data.</text>
</comment>
<keyword evidence="11 12" id="KW-0472">Membrane</keyword>
<dbReference type="Pfam" id="PF00689">
    <property type="entry name" value="Cation_ATPase_C"/>
    <property type="match status" value="1"/>
</dbReference>
<dbReference type="Gene3D" id="2.70.150.10">
    <property type="entry name" value="Calcium-transporting ATPase, cytoplasmic transduction domain A"/>
    <property type="match status" value="1"/>
</dbReference>
<dbReference type="SUPFAM" id="SSF56784">
    <property type="entry name" value="HAD-like"/>
    <property type="match status" value="1"/>
</dbReference>
<dbReference type="PATRIC" id="fig|1618668.3.peg.75"/>
<dbReference type="FunFam" id="2.70.150.10:FF:000160">
    <property type="entry name" value="Sarcoplasmic/endoplasmic reticulum calcium ATPase 1"/>
    <property type="match status" value="1"/>
</dbReference>
<dbReference type="SUPFAM" id="SSF81665">
    <property type="entry name" value="Calcium ATPase, transmembrane domain M"/>
    <property type="match status" value="1"/>
</dbReference>
<feature type="transmembrane region" description="Helical" evidence="12">
    <location>
        <begin position="663"/>
        <end position="688"/>
    </location>
</feature>
<evidence type="ECO:0000313" key="14">
    <source>
        <dbReference type="EMBL" id="KKW18518.1"/>
    </source>
</evidence>
<evidence type="ECO:0000256" key="8">
    <source>
        <dbReference type="ARBA" id="ARBA00022842"/>
    </source>
</evidence>
<dbReference type="SFLD" id="SFLDS00003">
    <property type="entry name" value="Haloacid_Dehalogenase"/>
    <property type="match status" value="1"/>
</dbReference>
<evidence type="ECO:0000256" key="12">
    <source>
        <dbReference type="SAM" id="Phobius"/>
    </source>
</evidence>
<feature type="domain" description="Cation-transporting P-type ATPase N-terminal" evidence="13">
    <location>
        <begin position="4"/>
        <end position="77"/>
    </location>
</feature>
<reference evidence="14 15" key="1">
    <citation type="journal article" date="2015" name="Nature">
        <title>rRNA introns, odd ribosomes, and small enigmatic genomes across a large radiation of phyla.</title>
        <authorList>
            <person name="Brown C.T."/>
            <person name="Hug L.A."/>
            <person name="Thomas B.C."/>
            <person name="Sharon I."/>
            <person name="Castelle C.J."/>
            <person name="Singh A."/>
            <person name="Wilkins M.J."/>
            <person name="Williams K.H."/>
            <person name="Banfield J.F."/>
        </authorList>
    </citation>
    <scope>NUCLEOTIDE SEQUENCE [LARGE SCALE GENOMIC DNA]</scope>
</reference>
<feature type="transmembrane region" description="Helical" evidence="12">
    <location>
        <begin position="61"/>
        <end position="90"/>
    </location>
</feature>
<dbReference type="InterPro" id="IPR050510">
    <property type="entry name" value="Cation_transp_ATPase_P-type"/>
</dbReference>
<dbReference type="PROSITE" id="PS00154">
    <property type="entry name" value="ATPASE_E1_E2"/>
    <property type="match status" value="1"/>
</dbReference>
<evidence type="ECO:0000256" key="2">
    <source>
        <dbReference type="ARBA" id="ARBA00005675"/>
    </source>
</evidence>
<dbReference type="InterPro" id="IPR001757">
    <property type="entry name" value="P_typ_ATPase"/>
</dbReference>
<dbReference type="InterPro" id="IPR044492">
    <property type="entry name" value="P_typ_ATPase_HD_dom"/>
</dbReference>
<dbReference type="GO" id="GO:0019829">
    <property type="term" value="F:ATPase-coupled monoatomic cation transmembrane transporter activity"/>
    <property type="evidence" value="ECO:0007669"/>
    <property type="project" value="TreeGrafter"/>
</dbReference>
<accession>A0A0G1WI73</accession>
<dbReference type="InterPro" id="IPR023299">
    <property type="entry name" value="ATPase_P-typ_cyto_dom_N"/>
</dbReference>
<dbReference type="GO" id="GO:0005524">
    <property type="term" value="F:ATP binding"/>
    <property type="evidence" value="ECO:0007669"/>
    <property type="project" value="UniProtKB-KW"/>
</dbReference>
<dbReference type="PRINTS" id="PR00119">
    <property type="entry name" value="CATATPASE"/>
</dbReference>
<dbReference type="NCBIfam" id="TIGR01494">
    <property type="entry name" value="ATPase_P-type"/>
    <property type="match status" value="2"/>
</dbReference>
<dbReference type="EMBL" id="LCQO01000004">
    <property type="protein sequence ID" value="KKW18518.1"/>
    <property type="molecule type" value="Genomic_DNA"/>
</dbReference>
<dbReference type="InterPro" id="IPR018303">
    <property type="entry name" value="ATPase_P-typ_P_site"/>
</dbReference>
<dbReference type="GO" id="GO:0016887">
    <property type="term" value="F:ATP hydrolysis activity"/>
    <property type="evidence" value="ECO:0007669"/>
    <property type="project" value="InterPro"/>
</dbReference>
<dbReference type="Gene3D" id="3.40.50.1000">
    <property type="entry name" value="HAD superfamily/HAD-like"/>
    <property type="match status" value="1"/>
</dbReference>
<dbReference type="SMART" id="SM00831">
    <property type="entry name" value="Cation_ATPase_N"/>
    <property type="match status" value="1"/>
</dbReference>
<dbReference type="PANTHER" id="PTHR43294:SF21">
    <property type="entry name" value="CATION TRANSPORTING ATPASE"/>
    <property type="match status" value="1"/>
</dbReference>
<dbReference type="Pfam" id="PF00122">
    <property type="entry name" value="E1-E2_ATPase"/>
    <property type="match status" value="1"/>
</dbReference>
<feature type="transmembrane region" description="Helical" evidence="12">
    <location>
        <begin position="734"/>
        <end position="756"/>
    </location>
</feature>
<dbReference type="SUPFAM" id="SSF81653">
    <property type="entry name" value="Calcium ATPase, transduction domain A"/>
    <property type="match status" value="1"/>
</dbReference>
<keyword evidence="9" id="KW-1278">Translocase</keyword>
<keyword evidence="5 12" id="KW-0812">Transmembrane</keyword>